<feature type="transmembrane region" description="Helical" evidence="1">
    <location>
        <begin position="52"/>
        <end position="75"/>
    </location>
</feature>
<evidence type="ECO:0000313" key="2">
    <source>
        <dbReference type="EMBL" id="MDQ0676060.1"/>
    </source>
</evidence>
<evidence type="ECO:0000256" key="1">
    <source>
        <dbReference type="SAM" id="Phobius"/>
    </source>
</evidence>
<keyword evidence="1" id="KW-0472">Membrane</keyword>
<evidence type="ECO:0008006" key="4">
    <source>
        <dbReference type="Google" id="ProtNLM"/>
    </source>
</evidence>
<gene>
    <name evidence="2" type="ORF">QFZ36_003621</name>
</gene>
<proteinExistence type="predicted"/>
<feature type="transmembrane region" description="Helical" evidence="1">
    <location>
        <begin position="20"/>
        <end position="40"/>
    </location>
</feature>
<protein>
    <recommendedName>
        <fullName evidence="4">Transmembrane protein</fullName>
    </recommendedName>
</protein>
<keyword evidence="1" id="KW-1133">Transmembrane helix</keyword>
<organism evidence="2 3">
    <name type="scientific">Pseudarthrobacter siccitolerans</name>
    <dbReference type="NCBI Taxonomy" id="861266"/>
    <lineage>
        <taxon>Bacteria</taxon>
        <taxon>Bacillati</taxon>
        <taxon>Actinomycetota</taxon>
        <taxon>Actinomycetes</taxon>
        <taxon>Micrococcales</taxon>
        <taxon>Micrococcaceae</taxon>
        <taxon>Pseudarthrobacter</taxon>
    </lineage>
</organism>
<dbReference type="Proteomes" id="UP001236806">
    <property type="component" value="Unassembled WGS sequence"/>
</dbReference>
<dbReference type="RefSeq" id="WP_306638414.1">
    <property type="nucleotide sequence ID" value="NZ_JAUSXB010000001.1"/>
</dbReference>
<dbReference type="EMBL" id="JAUSXB010000001">
    <property type="protein sequence ID" value="MDQ0676060.1"/>
    <property type="molecule type" value="Genomic_DNA"/>
</dbReference>
<feature type="transmembrane region" description="Helical" evidence="1">
    <location>
        <begin position="140"/>
        <end position="161"/>
    </location>
</feature>
<dbReference type="Pfam" id="PF25637">
    <property type="entry name" value="DUF7942"/>
    <property type="match status" value="1"/>
</dbReference>
<feature type="transmembrane region" description="Helical" evidence="1">
    <location>
        <begin position="212"/>
        <end position="230"/>
    </location>
</feature>
<keyword evidence="3" id="KW-1185">Reference proteome</keyword>
<name>A0ABU0PQ15_9MICC</name>
<feature type="transmembrane region" description="Helical" evidence="1">
    <location>
        <begin position="81"/>
        <end position="105"/>
    </location>
</feature>
<sequence length="231" mass="24193">MGGRSQPNESAQPRWARIAVVAYLSVTFAVVVTSLLAGTVDTGLDARFKDGLLHAMVFLTLPVSAAYFVIGAFGFGGGPGLATVLYFCGYLLLAVVNAGVFRWVVRSARKRAPVPTGVPGTPPLQPAVRLRGVTPDVRKLWWTVPLAVLLSLPQWLVAGFAWCGISGCSGGGFGVATGTEWVAVILSVVNGVILAVAVFAVRWLYPTRQRALIALAAGTFFALLGAAVTHG</sequence>
<reference evidence="2 3" key="1">
    <citation type="submission" date="2023-07" db="EMBL/GenBank/DDBJ databases">
        <title>Comparative genomics of wheat-associated soil bacteria to identify genetic determinants of phenazine resistance.</title>
        <authorList>
            <person name="Mouncey N."/>
        </authorList>
    </citation>
    <scope>NUCLEOTIDE SEQUENCE [LARGE SCALE GENOMIC DNA]</scope>
    <source>
        <strain evidence="2 3">W1I3</strain>
    </source>
</reference>
<accession>A0ABU0PQ15</accession>
<dbReference type="InterPro" id="IPR057702">
    <property type="entry name" value="DUF7942"/>
</dbReference>
<keyword evidence="1" id="KW-0812">Transmembrane</keyword>
<evidence type="ECO:0000313" key="3">
    <source>
        <dbReference type="Proteomes" id="UP001236806"/>
    </source>
</evidence>
<comment type="caution">
    <text evidence="2">The sequence shown here is derived from an EMBL/GenBank/DDBJ whole genome shotgun (WGS) entry which is preliminary data.</text>
</comment>
<feature type="transmembrane region" description="Helical" evidence="1">
    <location>
        <begin position="181"/>
        <end position="205"/>
    </location>
</feature>